<gene>
    <name evidence="2" type="ORF">Ga0074812_10458</name>
</gene>
<proteinExistence type="predicted"/>
<accession>A0A0S4QIN7</accession>
<protein>
    <recommendedName>
        <fullName evidence="1">DUF6879 domain-containing protein</fullName>
    </recommendedName>
</protein>
<name>A0A0S4QIN7_9ACTN</name>
<dbReference type="Proteomes" id="UP000198802">
    <property type="component" value="Unassembled WGS sequence"/>
</dbReference>
<keyword evidence="3" id="KW-1185">Reference proteome</keyword>
<dbReference type="Pfam" id="PF21806">
    <property type="entry name" value="DUF6879"/>
    <property type="match status" value="1"/>
</dbReference>
<dbReference type="RefSeq" id="WP_242666121.1">
    <property type="nucleotide sequence ID" value="NZ_FAOZ01000004.1"/>
</dbReference>
<sequence>MGPTSEASRVLGRIPGVAEEPDPPFDTLLRACGSSAVHLELRDSYDGGDPWFRAWLAGDEEEFRRRLAPRPWLDLIAEVTGRGVDVRRVRVVSEPVSDYIRFEHATTASNVAAGEQIRWLPRHLATGLLIPANDFWVFDGQRAQFNYFSGGGEFLQTRLSPDPEIAAQCAAAFEAVWERAVPHEDYELV</sequence>
<dbReference type="InterPro" id="IPR049244">
    <property type="entry name" value="DUF6879"/>
</dbReference>
<evidence type="ECO:0000259" key="1">
    <source>
        <dbReference type="Pfam" id="PF21806"/>
    </source>
</evidence>
<evidence type="ECO:0000313" key="3">
    <source>
        <dbReference type="Proteomes" id="UP000198802"/>
    </source>
</evidence>
<dbReference type="EMBL" id="FAOZ01000004">
    <property type="protein sequence ID" value="CUU54978.1"/>
    <property type="molecule type" value="Genomic_DNA"/>
</dbReference>
<organism evidence="2 3">
    <name type="scientific">Parafrankia irregularis</name>
    <dbReference type="NCBI Taxonomy" id="795642"/>
    <lineage>
        <taxon>Bacteria</taxon>
        <taxon>Bacillati</taxon>
        <taxon>Actinomycetota</taxon>
        <taxon>Actinomycetes</taxon>
        <taxon>Frankiales</taxon>
        <taxon>Frankiaceae</taxon>
        <taxon>Parafrankia</taxon>
    </lineage>
</organism>
<feature type="domain" description="DUF6879" evidence="1">
    <location>
        <begin position="25"/>
        <end position="186"/>
    </location>
</feature>
<reference evidence="3" key="1">
    <citation type="submission" date="2015-11" db="EMBL/GenBank/DDBJ databases">
        <authorList>
            <person name="Varghese N."/>
        </authorList>
    </citation>
    <scope>NUCLEOTIDE SEQUENCE [LARGE SCALE GENOMIC DNA]</scope>
    <source>
        <strain evidence="3">DSM 45899</strain>
    </source>
</reference>
<dbReference type="AlphaFoldDB" id="A0A0S4QIN7"/>
<evidence type="ECO:0000313" key="2">
    <source>
        <dbReference type="EMBL" id="CUU54978.1"/>
    </source>
</evidence>